<dbReference type="Gene3D" id="3.40.50.2000">
    <property type="entry name" value="Glycogen Phosphorylase B"/>
    <property type="match status" value="2"/>
</dbReference>
<name>R4KKK0_9FIRM</name>
<keyword evidence="4" id="KW-1185">Reference proteome</keyword>
<feature type="domain" description="Glycosyl transferase family 1" evidence="1">
    <location>
        <begin position="227"/>
        <end position="382"/>
    </location>
</feature>
<proteinExistence type="predicted"/>
<dbReference type="Pfam" id="PF00534">
    <property type="entry name" value="Glycos_transf_1"/>
    <property type="match status" value="1"/>
</dbReference>
<dbReference type="KEGG" id="dgi:Desgi_1548"/>
<dbReference type="AlphaFoldDB" id="R4KKK0"/>
<dbReference type="PANTHER" id="PTHR45947">
    <property type="entry name" value="SULFOQUINOVOSYL TRANSFERASE SQD2"/>
    <property type="match status" value="1"/>
</dbReference>
<organism evidence="3 4">
    <name type="scientific">Desulfoscipio gibsoniae DSM 7213</name>
    <dbReference type="NCBI Taxonomy" id="767817"/>
    <lineage>
        <taxon>Bacteria</taxon>
        <taxon>Bacillati</taxon>
        <taxon>Bacillota</taxon>
        <taxon>Clostridia</taxon>
        <taxon>Eubacteriales</taxon>
        <taxon>Desulfallaceae</taxon>
        <taxon>Desulfoscipio</taxon>
    </lineage>
</organism>
<feature type="domain" description="Glycosyltransferase subfamily 4-like N-terminal" evidence="2">
    <location>
        <begin position="18"/>
        <end position="210"/>
    </location>
</feature>
<dbReference type="STRING" id="767817.Desgi_1548"/>
<dbReference type="InterPro" id="IPR050194">
    <property type="entry name" value="Glycosyltransferase_grp1"/>
</dbReference>
<dbReference type="EMBL" id="CP003273">
    <property type="protein sequence ID" value="AGL01030.1"/>
    <property type="molecule type" value="Genomic_DNA"/>
</dbReference>
<dbReference type="CDD" id="cd03801">
    <property type="entry name" value="GT4_PimA-like"/>
    <property type="match status" value="1"/>
</dbReference>
<evidence type="ECO:0000259" key="2">
    <source>
        <dbReference type="Pfam" id="PF13439"/>
    </source>
</evidence>
<dbReference type="InterPro" id="IPR001296">
    <property type="entry name" value="Glyco_trans_1"/>
</dbReference>
<dbReference type="HOGENOM" id="CLU_009583_2_5_9"/>
<keyword evidence="3" id="KW-0808">Transferase</keyword>
<dbReference type="SUPFAM" id="SSF53756">
    <property type="entry name" value="UDP-Glycosyltransferase/glycogen phosphorylase"/>
    <property type="match status" value="1"/>
</dbReference>
<sequence length="407" mass="46267">MLKIAFLSSISSKNVHTGGSEESLRLLINQFLYKKIKIYLITYPDNLLNKVNDRVIRIKHKCLSTMELYAPPVTLIPRILFDIKRCEKEGCEVCHVYNVFAMAGAGLYKLLGGKVVLIGTLNNYAGVCPAGHYLCGEVNKCNLIRRIRCLAENRSILFKLLSPYYALIYPLIIRLMKRLNGYIAISNSVKKNYISCGYESSKICVISNFVEKISCSYKNVDVTNLGGYFQILYVGGLSKHKGVDVLILAFSKLVKKNPKCHLIIVGDGPCRKYYEDLIRDLSLNDTVSLIGKIEHEKIWKYYQESSIFVHPGMWQEPFGRTILEAMSFGLPCVVSDVGAPPEIVGDAGLKFTKGDFNSLYDCLDKLCCNKDLRERLKSNIPERLDKYDPQKTIDYFLKYYNYLLNEA</sequence>
<evidence type="ECO:0000259" key="1">
    <source>
        <dbReference type="Pfam" id="PF00534"/>
    </source>
</evidence>
<dbReference type="GO" id="GO:0016757">
    <property type="term" value="F:glycosyltransferase activity"/>
    <property type="evidence" value="ECO:0007669"/>
    <property type="project" value="InterPro"/>
</dbReference>
<dbReference type="PANTHER" id="PTHR45947:SF3">
    <property type="entry name" value="SULFOQUINOVOSYL TRANSFERASE SQD2"/>
    <property type="match status" value="1"/>
</dbReference>
<dbReference type="Pfam" id="PF13439">
    <property type="entry name" value="Glyco_transf_4"/>
    <property type="match status" value="1"/>
</dbReference>
<evidence type="ECO:0000313" key="4">
    <source>
        <dbReference type="Proteomes" id="UP000013520"/>
    </source>
</evidence>
<dbReference type="RefSeq" id="WP_006523889.1">
    <property type="nucleotide sequence ID" value="NC_021184.1"/>
</dbReference>
<dbReference type="OrthoDB" id="134776at2"/>
<protein>
    <submittedName>
        <fullName evidence="3">Glycosyltransferase</fullName>
    </submittedName>
</protein>
<dbReference type="InterPro" id="IPR028098">
    <property type="entry name" value="Glyco_trans_4-like_N"/>
</dbReference>
<evidence type="ECO:0000313" key="3">
    <source>
        <dbReference type="EMBL" id="AGL01030.1"/>
    </source>
</evidence>
<dbReference type="eggNOG" id="COG0438">
    <property type="taxonomic scope" value="Bacteria"/>
</dbReference>
<gene>
    <name evidence="3" type="ORF">Desgi_1548</name>
</gene>
<reference evidence="3 4" key="1">
    <citation type="submission" date="2012-01" db="EMBL/GenBank/DDBJ databases">
        <title>Complete sequence of Desulfotomaculum gibsoniae DSM 7213.</title>
        <authorList>
            <consortium name="US DOE Joint Genome Institute"/>
            <person name="Lucas S."/>
            <person name="Han J."/>
            <person name="Lapidus A."/>
            <person name="Cheng J.-F."/>
            <person name="Goodwin L."/>
            <person name="Pitluck S."/>
            <person name="Peters L."/>
            <person name="Ovchinnikova G."/>
            <person name="Teshima H."/>
            <person name="Detter J.C."/>
            <person name="Han C."/>
            <person name="Tapia R."/>
            <person name="Land M."/>
            <person name="Hauser L."/>
            <person name="Kyrpides N."/>
            <person name="Ivanova N."/>
            <person name="Pagani I."/>
            <person name="Parshina S."/>
            <person name="Plugge C."/>
            <person name="Muyzer G."/>
            <person name="Kuever J."/>
            <person name="Ivanova A."/>
            <person name="Nazina T."/>
            <person name="Klenk H.-P."/>
            <person name="Brambilla E."/>
            <person name="Spring S."/>
            <person name="Stams A.F."/>
            <person name="Woyke T."/>
        </authorList>
    </citation>
    <scope>NUCLEOTIDE SEQUENCE [LARGE SCALE GENOMIC DNA]</scope>
    <source>
        <strain evidence="3 4">DSM 7213</strain>
    </source>
</reference>
<accession>R4KKK0</accession>
<dbReference type="Proteomes" id="UP000013520">
    <property type="component" value="Chromosome"/>
</dbReference>